<dbReference type="EMBL" id="JAAABM010000011">
    <property type="protein sequence ID" value="KAF7674335.1"/>
    <property type="molecule type" value="Genomic_DNA"/>
</dbReference>
<dbReference type="AlphaFoldDB" id="A0A8H7EE48"/>
<dbReference type="GeneID" id="62206326"/>
<name>A0A8H7EE48_9PLEO</name>
<comment type="caution">
    <text evidence="1">The sequence shown here is derived from an EMBL/GenBank/DDBJ whole genome shotgun (WGS) entry which is preliminary data.</text>
</comment>
<evidence type="ECO:0000313" key="1">
    <source>
        <dbReference type="EMBL" id="KAF7674335.1"/>
    </source>
</evidence>
<sequence>MKDLCMFIYDGLATTANSSDPPGYMTQLTVWLSNTPESALASMAHHLLLGFMLIIKVVPAFQTTPRQNCLDLLQHTALRLIIGLRHLRLLLSSLFIELNLHKHLLLAHLQVSKIMDTRIQSRHIHGDRQKILPLRIIGRDHPIKMRKYLGGLDLTKVL</sequence>
<gene>
    <name evidence="1" type="ORF">GT037_008101</name>
</gene>
<organism evidence="1 2">
    <name type="scientific">Alternaria burnsii</name>
    <dbReference type="NCBI Taxonomy" id="1187904"/>
    <lineage>
        <taxon>Eukaryota</taxon>
        <taxon>Fungi</taxon>
        <taxon>Dikarya</taxon>
        <taxon>Ascomycota</taxon>
        <taxon>Pezizomycotina</taxon>
        <taxon>Dothideomycetes</taxon>
        <taxon>Pleosporomycetidae</taxon>
        <taxon>Pleosporales</taxon>
        <taxon>Pleosporineae</taxon>
        <taxon>Pleosporaceae</taxon>
        <taxon>Alternaria</taxon>
        <taxon>Alternaria sect. Alternaria</taxon>
    </lineage>
</organism>
<reference evidence="1" key="2">
    <citation type="submission" date="2020-08" db="EMBL/GenBank/DDBJ databases">
        <title>Draft Genome Sequence of Cumin Blight Pathogen Alternaria burnsii.</title>
        <authorList>
            <person name="Feng Z."/>
        </authorList>
    </citation>
    <scope>NUCLEOTIDE SEQUENCE</scope>
    <source>
        <strain evidence="1">CBS107.38</strain>
    </source>
</reference>
<reference evidence="1" key="1">
    <citation type="submission" date="2020-01" db="EMBL/GenBank/DDBJ databases">
        <authorList>
            <person name="Feng Z.H.Z."/>
        </authorList>
    </citation>
    <scope>NUCLEOTIDE SEQUENCE</scope>
    <source>
        <strain evidence="1">CBS107.38</strain>
    </source>
</reference>
<evidence type="ECO:0000313" key="2">
    <source>
        <dbReference type="Proteomes" id="UP000596902"/>
    </source>
</evidence>
<proteinExistence type="predicted"/>
<protein>
    <submittedName>
        <fullName evidence="1">Uncharacterized protein</fullName>
    </submittedName>
</protein>
<dbReference type="RefSeq" id="XP_038784649.1">
    <property type="nucleotide sequence ID" value="XM_038933148.1"/>
</dbReference>
<accession>A0A8H7EE48</accession>
<keyword evidence="2" id="KW-1185">Reference proteome</keyword>
<dbReference type="Proteomes" id="UP000596902">
    <property type="component" value="Unassembled WGS sequence"/>
</dbReference>